<name>A0A1G4SQ88_9BACL</name>
<dbReference type="STRING" id="624147.SAMN04487970_103260"/>
<accession>A0A1G4SQ88</accession>
<feature type="transmembrane region" description="Helical" evidence="1">
    <location>
        <begin position="37"/>
        <end position="54"/>
    </location>
</feature>
<dbReference type="Proteomes" id="UP000198601">
    <property type="component" value="Unassembled WGS sequence"/>
</dbReference>
<keyword evidence="1" id="KW-0472">Membrane</keyword>
<keyword evidence="4" id="KW-1185">Reference proteome</keyword>
<reference evidence="2" key="1">
    <citation type="submission" date="2016-10" db="EMBL/GenBank/DDBJ databases">
        <authorList>
            <person name="de Groot N.N."/>
        </authorList>
    </citation>
    <scope>NUCLEOTIDE SEQUENCE [LARGE SCALE GENOMIC DNA]</scope>
    <source>
        <strain evidence="2">CGMCC 1.8946</strain>
    </source>
</reference>
<keyword evidence="1" id="KW-1133">Transmembrane helix</keyword>
<evidence type="ECO:0000313" key="2">
    <source>
        <dbReference type="EMBL" id="SCW71171.1"/>
    </source>
</evidence>
<protein>
    <submittedName>
        <fullName evidence="2">Uncharacterized protein</fullName>
    </submittedName>
</protein>
<proteinExistence type="predicted"/>
<feature type="non-terminal residue" evidence="2">
    <location>
        <position position="55"/>
    </location>
</feature>
<keyword evidence="1" id="KW-0812">Transmembrane</keyword>
<evidence type="ECO:0000313" key="4">
    <source>
        <dbReference type="Proteomes" id="UP000198601"/>
    </source>
</evidence>
<sequence length="55" mass="6478">MIKQKESCNQLPKEIKPAFQELNVLKHLKDAKINKKFGFTAAYLFQLVFVLLFHQ</sequence>
<dbReference type="EMBL" id="FMTT01000032">
    <property type="protein sequence ID" value="SCW71171.1"/>
    <property type="molecule type" value="Genomic_DNA"/>
</dbReference>
<evidence type="ECO:0000313" key="3">
    <source>
        <dbReference type="EMBL" id="SCW82411.1"/>
    </source>
</evidence>
<evidence type="ECO:0000256" key="1">
    <source>
        <dbReference type="SAM" id="Phobius"/>
    </source>
</evidence>
<reference evidence="4" key="2">
    <citation type="submission" date="2016-10" db="EMBL/GenBank/DDBJ databases">
        <authorList>
            <person name="Varghese N."/>
            <person name="Submissions S."/>
        </authorList>
    </citation>
    <scope>NUCLEOTIDE SEQUENCE [LARGE SCALE GENOMIC DNA]</scope>
    <source>
        <strain evidence="4">CGMCC 1.8946</strain>
    </source>
</reference>
<dbReference type="AlphaFoldDB" id="A0A1G4SQ88"/>
<organism evidence="2 4">
    <name type="scientific">Paenibacillus tianmuensis</name>
    <dbReference type="NCBI Taxonomy" id="624147"/>
    <lineage>
        <taxon>Bacteria</taxon>
        <taxon>Bacillati</taxon>
        <taxon>Bacillota</taxon>
        <taxon>Bacilli</taxon>
        <taxon>Bacillales</taxon>
        <taxon>Paenibacillaceae</taxon>
        <taxon>Paenibacillus</taxon>
    </lineage>
</organism>
<gene>
    <name evidence="2" type="ORF">SAMN04487970_103260</name>
    <name evidence="3" type="ORF">SAMN04487970_10581</name>
</gene>
<dbReference type="EMBL" id="FMTT01000058">
    <property type="protein sequence ID" value="SCW82411.1"/>
    <property type="molecule type" value="Genomic_DNA"/>
</dbReference>